<dbReference type="GO" id="GO:0005524">
    <property type="term" value="F:ATP binding"/>
    <property type="evidence" value="ECO:0007669"/>
    <property type="project" value="InterPro"/>
</dbReference>
<protein>
    <submittedName>
        <fullName evidence="2">AAA domain-containing protein, putative AbiEii toxin, Type IV TA system</fullName>
    </submittedName>
</protein>
<dbReference type="AlphaFoldDB" id="A0A1T5H7G1"/>
<accession>A0A1T5H7G1</accession>
<gene>
    <name evidence="2" type="ORF">SAMN06295920_1501</name>
</gene>
<reference evidence="3" key="1">
    <citation type="submission" date="2017-02" db="EMBL/GenBank/DDBJ databases">
        <authorList>
            <person name="Varghese N."/>
            <person name="Submissions S."/>
        </authorList>
    </citation>
    <scope>NUCLEOTIDE SEQUENCE [LARGE SCALE GENOMIC DNA]</scope>
    <source>
        <strain evidence="3">UM2</strain>
    </source>
</reference>
<dbReference type="GO" id="GO:0006302">
    <property type="term" value="P:double-strand break repair"/>
    <property type="evidence" value="ECO:0007669"/>
    <property type="project" value="TreeGrafter"/>
</dbReference>
<dbReference type="PANTHER" id="PTHR32182:SF25">
    <property type="entry name" value="SLR1056 PROTEIN"/>
    <property type="match status" value="1"/>
</dbReference>
<name>A0A1T5H7G1_9SPHN</name>
<dbReference type="Gene3D" id="3.40.50.300">
    <property type="entry name" value="P-loop containing nucleotide triphosphate hydrolases"/>
    <property type="match status" value="1"/>
</dbReference>
<dbReference type="Pfam" id="PF13304">
    <property type="entry name" value="AAA_21"/>
    <property type="match status" value="1"/>
</dbReference>
<dbReference type="InterPro" id="IPR003959">
    <property type="entry name" value="ATPase_AAA_core"/>
</dbReference>
<organism evidence="2 3">
    <name type="scientific">Rhizorhabdus histidinilytica</name>
    <dbReference type="NCBI Taxonomy" id="439228"/>
    <lineage>
        <taxon>Bacteria</taxon>
        <taxon>Pseudomonadati</taxon>
        <taxon>Pseudomonadota</taxon>
        <taxon>Alphaproteobacteria</taxon>
        <taxon>Sphingomonadales</taxon>
        <taxon>Sphingomonadaceae</taxon>
        <taxon>Rhizorhabdus</taxon>
    </lineage>
</organism>
<dbReference type="EMBL" id="FUYM01000050">
    <property type="protein sequence ID" value="SKC16574.1"/>
    <property type="molecule type" value="Genomic_DNA"/>
</dbReference>
<evidence type="ECO:0000259" key="1">
    <source>
        <dbReference type="Pfam" id="PF13304"/>
    </source>
</evidence>
<dbReference type="GO" id="GO:0000731">
    <property type="term" value="P:DNA synthesis involved in DNA repair"/>
    <property type="evidence" value="ECO:0007669"/>
    <property type="project" value="TreeGrafter"/>
</dbReference>
<dbReference type="PANTHER" id="PTHR32182">
    <property type="entry name" value="DNA REPLICATION AND REPAIR PROTEIN RECF"/>
    <property type="match status" value="1"/>
</dbReference>
<dbReference type="GO" id="GO:0016887">
    <property type="term" value="F:ATP hydrolysis activity"/>
    <property type="evidence" value="ECO:0007669"/>
    <property type="project" value="InterPro"/>
</dbReference>
<dbReference type="InterPro" id="IPR027417">
    <property type="entry name" value="P-loop_NTPase"/>
</dbReference>
<dbReference type="CDD" id="cd00267">
    <property type="entry name" value="ABC_ATPase"/>
    <property type="match status" value="1"/>
</dbReference>
<dbReference type="Proteomes" id="UP000189818">
    <property type="component" value="Unassembled WGS sequence"/>
</dbReference>
<dbReference type="SUPFAM" id="SSF52540">
    <property type="entry name" value="P-loop containing nucleoside triphosphate hydrolases"/>
    <property type="match status" value="1"/>
</dbReference>
<proteinExistence type="predicted"/>
<feature type="domain" description="ATPase AAA-type core" evidence="1">
    <location>
        <begin position="25"/>
        <end position="157"/>
    </location>
</feature>
<evidence type="ECO:0000313" key="3">
    <source>
        <dbReference type="Proteomes" id="UP000189818"/>
    </source>
</evidence>
<sequence>MRERMRNWRFYDNLRTDVDAPARKAQIVTYTPALANDGADLAAAIATIHAIGDGEAFNDAIEDAFPGSTVGSGEDGSIATRQRGLLRSLRASELSDGTLRYIMLCAALLAPSKPEILILNEPESSLHPTLLDPLARLLTTAVKTCQIVVVSHSERLLTALAGDPDTRTYRLEKDCGETFLHSDEDHYLRWVWPSR</sequence>
<evidence type="ECO:0000313" key="2">
    <source>
        <dbReference type="EMBL" id="SKC16574.1"/>
    </source>
</evidence>
<keyword evidence="3" id="KW-1185">Reference proteome</keyword>